<accession>A0AAV8XTA8</accession>
<name>A0AAV8XTA8_9CUCU</name>
<protein>
    <recommendedName>
        <fullName evidence="4">Tyr recombinase domain-containing protein</fullName>
    </recommendedName>
</protein>
<reference evidence="2" key="1">
    <citation type="journal article" date="2023" name="Insect Mol. Biol.">
        <title>Genome sequencing provides insights into the evolution of gene families encoding plant cell wall-degrading enzymes in longhorned beetles.</title>
        <authorList>
            <person name="Shin N.R."/>
            <person name="Okamura Y."/>
            <person name="Kirsch R."/>
            <person name="Pauchet Y."/>
        </authorList>
    </citation>
    <scope>NUCLEOTIDE SEQUENCE</scope>
    <source>
        <strain evidence="2">RBIC_L_NR</strain>
    </source>
</reference>
<dbReference type="Gene3D" id="1.10.443.10">
    <property type="entry name" value="Intergrase catalytic core"/>
    <property type="match status" value="1"/>
</dbReference>
<evidence type="ECO:0008006" key="4">
    <source>
        <dbReference type="Google" id="ProtNLM"/>
    </source>
</evidence>
<dbReference type="GO" id="GO:0003677">
    <property type="term" value="F:DNA binding"/>
    <property type="evidence" value="ECO:0007669"/>
    <property type="project" value="InterPro"/>
</dbReference>
<dbReference type="GO" id="GO:0015074">
    <property type="term" value="P:DNA integration"/>
    <property type="evidence" value="ECO:0007669"/>
    <property type="project" value="InterPro"/>
</dbReference>
<proteinExistence type="predicted"/>
<dbReference type="EMBL" id="JANEYF010002864">
    <property type="protein sequence ID" value="KAJ8941478.1"/>
    <property type="molecule type" value="Genomic_DNA"/>
</dbReference>
<dbReference type="SUPFAM" id="SSF56349">
    <property type="entry name" value="DNA breaking-rejoining enzymes"/>
    <property type="match status" value="1"/>
</dbReference>
<evidence type="ECO:0000313" key="3">
    <source>
        <dbReference type="Proteomes" id="UP001162156"/>
    </source>
</evidence>
<comment type="caution">
    <text evidence="2">The sequence shown here is derived from an EMBL/GenBank/DDBJ whole genome shotgun (WGS) entry which is preliminary data.</text>
</comment>
<sequence>MELLLTFKPLHVTASKQTISRWIRLALNAAGVDTTRFKPHSTRHTSTSLVHSRSVSMILYVRLPVELRIP</sequence>
<evidence type="ECO:0000256" key="1">
    <source>
        <dbReference type="ARBA" id="ARBA00023172"/>
    </source>
</evidence>
<keyword evidence="3" id="KW-1185">Reference proteome</keyword>
<keyword evidence="1" id="KW-0233">DNA recombination</keyword>
<organism evidence="2 3">
    <name type="scientific">Rhamnusium bicolor</name>
    <dbReference type="NCBI Taxonomy" id="1586634"/>
    <lineage>
        <taxon>Eukaryota</taxon>
        <taxon>Metazoa</taxon>
        <taxon>Ecdysozoa</taxon>
        <taxon>Arthropoda</taxon>
        <taxon>Hexapoda</taxon>
        <taxon>Insecta</taxon>
        <taxon>Pterygota</taxon>
        <taxon>Neoptera</taxon>
        <taxon>Endopterygota</taxon>
        <taxon>Coleoptera</taxon>
        <taxon>Polyphaga</taxon>
        <taxon>Cucujiformia</taxon>
        <taxon>Chrysomeloidea</taxon>
        <taxon>Cerambycidae</taxon>
        <taxon>Lepturinae</taxon>
        <taxon>Rhagiini</taxon>
        <taxon>Rhamnusium</taxon>
    </lineage>
</organism>
<dbReference type="GO" id="GO:0006310">
    <property type="term" value="P:DNA recombination"/>
    <property type="evidence" value="ECO:0007669"/>
    <property type="project" value="UniProtKB-KW"/>
</dbReference>
<evidence type="ECO:0000313" key="2">
    <source>
        <dbReference type="EMBL" id="KAJ8941478.1"/>
    </source>
</evidence>
<dbReference type="AlphaFoldDB" id="A0AAV8XTA8"/>
<dbReference type="InterPro" id="IPR013762">
    <property type="entry name" value="Integrase-like_cat_sf"/>
</dbReference>
<gene>
    <name evidence="2" type="ORF">NQ314_010393</name>
</gene>
<dbReference type="Proteomes" id="UP001162156">
    <property type="component" value="Unassembled WGS sequence"/>
</dbReference>
<dbReference type="InterPro" id="IPR011010">
    <property type="entry name" value="DNA_brk_join_enz"/>
</dbReference>